<dbReference type="GO" id="GO:0005886">
    <property type="term" value="C:plasma membrane"/>
    <property type="evidence" value="ECO:0007669"/>
    <property type="project" value="UniProtKB-SubCell"/>
</dbReference>
<dbReference type="PANTHER" id="PTHR33452">
    <property type="entry name" value="OXIDOREDUCTASE CATD-RELATED"/>
    <property type="match status" value="1"/>
</dbReference>
<organism evidence="8 9">
    <name type="scientific">Aliiruegeria lutimaris</name>
    <dbReference type="NCBI Taxonomy" id="571298"/>
    <lineage>
        <taxon>Bacteria</taxon>
        <taxon>Pseudomonadati</taxon>
        <taxon>Pseudomonadota</taxon>
        <taxon>Alphaproteobacteria</taxon>
        <taxon>Rhodobacterales</taxon>
        <taxon>Roseobacteraceae</taxon>
        <taxon>Aliiruegeria</taxon>
    </lineage>
</organism>
<keyword evidence="6 7" id="KW-0472">Membrane</keyword>
<dbReference type="PANTHER" id="PTHR33452:SF1">
    <property type="entry name" value="INNER MEMBRANE PROTEIN YPHA-RELATED"/>
    <property type="match status" value="1"/>
</dbReference>
<evidence type="ECO:0000256" key="4">
    <source>
        <dbReference type="ARBA" id="ARBA00022692"/>
    </source>
</evidence>
<evidence type="ECO:0000256" key="1">
    <source>
        <dbReference type="ARBA" id="ARBA00004651"/>
    </source>
</evidence>
<dbReference type="RefSeq" id="WP_093153330.1">
    <property type="nucleotide sequence ID" value="NZ_FNEK01000013.1"/>
</dbReference>
<dbReference type="Pfam" id="PF07681">
    <property type="entry name" value="DoxX"/>
    <property type="match status" value="1"/>
</dbReference>
<dbReference type="AlphaFoldDB" id="A0A1G8RJC0"/>
<keyword evidence="5 7" id="KW-1133">Transmembrane helix</keyword>
<feature type="transmembrane region" description="Helical" evidence="7">
    <location>
        <begin position="74"/>
        <end position="91"/>
    </location>
</feature>
<keyword evidence="3" id="KW-1003">Cell membrane</keyword>
<keyword evidence="4 7" id="KW-0812">Transmembrane</keyword>
<dbReference type="EMBL" id="FNEK01000013">
    <property type="protein sequence ID" value="SDJ17041.1"/>
    <property type="molecule type" value="Genomic_DNA"/>
</dbReference>
<evidence type="ECO:0000313" key="9">
    <source>
        <dbReference type="Proteomes" id="UP000199382"/>
    </source>
</evidence>
<feature type="transmembrane region" description="Helical" evidence="7">
    <location>
        <begin position="45"/>
        <end position="67"/>
    </location>
</feature>
<name>A0A1G8RJC0_9RHOB</name>
<evidence type="ECO:0000313" key="8">
    <source>
        <dbReference type="EMBL" id="SDJ17041.1"/>
    </source>
</evidence>
<keyword evidence="9" id="KW-1185">Reference proteome</keyword>
<evidence type="ECO:0000256" key="6">
    <source>
        <dbReference type="ARBA" id="ARBA00023136"/>
    </source>
</evidence>
<proteinExistence type="inferred from homology"/>
<dbReference type="Proteomes" id="UP000199382">
    <property type="component" value="Unassembled WGS sequence"/>
</dbReference>
<reference evidence="8 9" key="1">
    <citation type="submission" date="2016-10" db="EMBL/GenBank/DDBJ databases">
        <authorList>
            <person name="de Groot N.N."/>
        </authorList>
    </citation>
    <scope>NUCLEOTIDE SEQUENCE [LARGE SCALE GENOMIC DNA]</scope>
    <source>
        <strain evidence="8 9">DSM 25294</strain>
    </source>
</reference>
<protein>
    <submittedName>
        <fullName evidence="8">Putative oxidoreductase</fullName>
    </submittedName>
</protein>
<evidence type="ECO:0000256" key="7">
    <source>
        <dbReference type="SAM" id="Phobius"/>
    </source>
</evidence>
<evidence type="ECO:0000256" key="5">
    <source>
        <dbReference type="ARBA" id="ARBA00022989"/>
    </source>
</evidence>
<evidence type="ECO:0000256" key="2">
    <source>
        <dbReference type="ARBA" id="ARBA00006679"/>
    </source>
</evidence>
<dbReference type="InterPro" id="IPR032808">
    <property type="entry name" value="DoxX"/>
</dbReference>
<comment type="subcellular location">
    <subcellularLocation>
        <location evidence="1">Cell membrane</location>
        <topology evidence="1">Multi-pass membrane protein</topology>
    </subcellularLocation>
</comment>
<comment type="similarity">
    <text evidence="2">Belongs to the DoxX family.</text>
</comment>
<gene>
    <name evidence="8" type="ORF">SAMN04488026_101333</name>
</gene>
<accession>A0A1G8RJC0</accession>
<feature type="transmembrane region" description="Helical" evidence="7">
    <location>
        <begin position="12"/>
        <end position="33"/>
    </location>
</feature>
<dbReference type="InterPro" id="IPR051907">
    <property type="entry name" value="DoxX-like_oxidoreductase"/>
</dbReference>
<sequence length="140" mass="14702">MTTHSSSDYAAFALRVSSGVLFLAHGLMKVQIFSIPGTVGYFESLGLPGFLAYLTIFAELAGGLALIAGVATRLVSLALVPILLGAAWAHWGNGWSFSAQGGGWEFPVFWAIVQSTLVLLGGGAYALRLPVLDRTLGQFA</sequence>
<dbReference type="OrthoDB" id="5382961at2"/>
<feature type="transmembrane region" description="Helical" evidence="7">
    <location>
        <begin position="106"/>
        <end position="127"/>
    </location>
</feature>
<evidence type="ECO:0000256" key="3">
    <source>
        <dbReference type="ARBA" id="ARBA00022475"/>
    </source>
</evidence>
<dbReference type="STRING" id="571298.SAMN04488026_101333"/>